<dbReference type="OrthoDB" id="9794280at2"/>
<protein>
    <submittedName>
        <fullName evidence="1">Uncharacterized protein</fullName>
    </submittedName>
</protein>
<dbReference type="RefSeq" id="WP_060814103.1">
    <property type="nucleotide sequence ID" value="NZ_JARPZP010000001.1"/>
</dbReference>
<evidence type="ECO:0000313" key="1">
    <source>
        <dbReference type="EMBL" id="STD81670.1"/>
    </source>
</evidence>
<evidence type="ECO:0000313" key="2">
    <source>
        <dbReference type="Proteomes" id="UP000254807"/>
    </source>
</evidence>
<keyword evidence="2" id="KW-1185">Reference proteome</keyword>
<sequence length="115" mass="13347">MIEKEQARRIVDEVVTYFLSHDCPHITTEMSFEKTGFRAIIAGTCPEEPSDLALFAEMLNTPRDIALESYYIELLGGHQSIHEEKDFYLLGLLIDEATISYEKDRLIITLFRKKY</sequence>
<name>A0A376GW96_ENTGA</name>
<dbReference type="Proteomes" id="UP000254807">
    <property type="component" value="Unassembled WGS sequence"/>
</dbReference>
<dbReference type="AlphaFoldDB" id="A0A376GW96"/>
<organism evidence="1 2">
    <name type="scientific">Enterococcus gallinarum</name>
    <dbReference type="NCBI Taxonomy" id="1353"/>
    <lineage>
        <taxon>Bacteria</taxon>
        <taxon>Bacillati</taxon>
        <taxon>Bacillota</taxon>
        <taxon>Bacilli</taxon>
        <taxon>Lactobacillales</taxon>
        <taxon>Enterococcaceae</taxon>
        <taxon>Enterococcus</taxon>
    </lineage>
</organism>
<dbReference type="EMBL" id="UFYW01000001">
    <property type="protein sequence ID" value="STD81670.1"/>
    <property type="molecule type" value="Genomic_DNA"/>
</dbReference>
<reference evidence="1 2" key="1">
    <citation type="submission" date="2018-06" db="EMBL/GenBank/DDBJ databases">
        <authorList>
            <consortium name="Pathogen Informatics"/>
            <person name="Doyle S."/>
        </authorList>
    </citation>
    <scope>NUCLEOTIDE SEQUENCE [LARGE SCALE GENOMIC DNA]</scope>
    <source>
        <strain evidence="1 2">NCTC12360</strain>
    </source>
</reference>
<proteinExistence type="predicted"/>
<gene>
    <name evidence="1" type="ORF">NCTC12360_00083</name>
</gene>
<accession>A0A376GW96</accession>